<keyword evidence="4 6" id="KW-0560">Oxidoreductase</keyword>
<dbReference type="Pfam" id="PF00881">
    <property type="entry name" value="Nitroreductase"/>
    <property type="match status" value="1"/>
</dbReference>
<protein>
    <submittedName>
        <fullName evidence="6">Nitroreductase</fullName>
        <ecNumber evidence="6">1.6.99.-</ecNumber>
    </submittedName>
</protein>
<dbReference type="EMBL" id="HG796240">
    <property type="protein sequence ID" value="CDL65430.1"/>
    <property type="molecule type" value="Genomic_DNA"/>
</dbReference>
<evidence type="ECO:0000256" key="2">
    <source>
        <dbReference type="ARBA" id="ARBA00022630"/>
    </source>
</evidence>
<dbReference type="EC" id="1.6.99.-" evidence="6"/>
<accession>A0A0A8KWZ7</accession>
<reference evidence="6" key="1">
    <citation type="journal article" date="2015" name="Res. Microbiol.">
        <title>New FeFe-hydrogenase genes identified in a metagenomic fosmid library from a municipal wastewater treatment plant as revealed by high-throughput sequencing.</title>
        <authorList>
            <person name="Tomazetto G."/>
            <person name="Wibberg D."/>
            <person name="Schluter A."/>
            <person name="Oliveira V.M."/>
        </authorList>
    </citation>
    <scope>NUCLEOTIDE SEQUENCE</scope>
    <source>
        <plasmid evidence="6">fosmid 7D</plasmid>
    </source>
</reference>
<dbReference type="PANTHER" id="PTHR43425:SF2">
    <property type="entry name" value="OXYGEN-INSENSITIVE NADPH NITROREDUCTASE"/>
    <property type="match status" value="1"/>
</dbReference>
<feature type="domain" description="Nitroreductase" evidence="5">
    <location>
        <begin position="11"/>
        <end position="174"/>
    </location>
</feature>
<dbReference type="InterPro" id="IPR016446">
    <property type="entry name" value="Flavin_OxRdtase_Frp"/>
</dbReference>
<organism evidence="6">
    <name type="scientific">wastewater metagenome</name>
    <dbReference type="NCBI Taxonomy" id="527639"/>
    <lineage>
        <taxon>unclassified sequences</taxon>
        <taxon>metagenomes</taxon>
        <taxon>ecological metagenomes</taxon>
    </lineage>
</organism>
<dbReference type="SUPFAM" id="SSF55469">
    <property type="entry name" value="FMN-dependent nitroreductase-like"/>
    <property type="match status" value="1"/>
</dbReference>
<dbReference type="InterPro" id="IPR000415">
    <property type="entry name" value="Nitroreductase-like"/>
</dbReference>
<dbReference type="AlphaFoldDB" id="A0A0A8KWZ7"/>
<comment type="similarity">
    <text evidence="1">Belongs to the flavin oxidoreductase frp family.</text>
</comment>
<sequence length="243" mass="27566">MGQNDFEAIFMNRRSVRAYADRPIEDRIKEQILAAAMRAPTAGNLMLYSIVEIDDLELKKTLAQTCDHQPFIARAPWVLVFVADYARIMAWYAEQGVPELCAKQGKAMERPREADLLLACCDALIAAQTAAIAAQALGLGSCYVGDIMEQWETHRQLLGLPRYTFPITMLCLGYPTEQQRTRAQTERLPKTLIVHHNQYQVPSEDGLATMYPEAGQSLYERKFGAAFSLEMRRSVSRMLEDWK</sequence>
<keyword evidence="2" id="KW-0285">Flavoprotein</keyword>
<evidence type="ECO:0000259" key="5">
    <source>
        <dbReference type="Pfam" id="PF00881"/>
    </source>
</evidence>
<geneLocation type="plasmid" evidence="6">
    <name>fosmid 7D</name>
</geneLocation>
<evidence type="ECO:0000256" key="1">
    <source>
        <dbReference type="ARBA" id="ARBA00008366"/>
    </source>
</evidence>
<dbReference type="GO" id="GO:0016491">
    <property type="term" value="F:oxidoreductase activity"/>
    <property type="evidence" value="ECO:0007669"/>
    <property type="project" value="UniProtKB-KW"/>
</dbReference>
<evidence type="ECO:0000313" key="6">
    <source>
        <dbReference type="EMBL" id="CDL65430.1"/>
    </source>
</evidence>
<dbReference type="PANTHER" id="PTHR43425">
    <property type="entry name" value="OXYGEN-INSENSITIVE NADPH NITROREDUCTASE"/>
    <property type="match status" value="1"/>
</dbReference>
<evidence type="ECO:0000256" key="4">
    <source>
        <dbReference type="ARBA" id="ARBA00023002"/>
    </source>
</evidence>
<dbReference type="InterPro" id="IPR029479">
    <property type="entry name" value="Nitroreductase"/>
</dbReference>
<gene>
    <name evidence="6" type="ORF">WWTP_pFosmid_7D_0012</name>
</gene>
<evidence type="ECO:0000256" key="3">
    <source>
        <dbReference type="ARBA" id="ARBA00022643"/>
    </source>
</evidence>
<name>A0A0A8KWZ7_9ZZZZ</name>
<keyword evidence="6" id="KW-0614">Plasmid</keyword>
<dbReference type="PIRSF" id="PIRSF005426">
    <property type="entry name" value="Frp"/>
    <property type="match status" value="1"/>
</dbReference>
<dbReference type="Gene3D" id="3.40.109.10">
    <property type="entry name" value="NADH Oxidase"/>
    <property type="match status" value="1"/>
</dbReference>
<proteinExistence type="inferred from homology"/>
<keyword evidence="3" id="KW-0288">FMN</keyword>